<dbReference type="Proteomes" id="UP000094819">
    <property type="component" value="Unassembled WGS sequence"/>
</dbReference>
<dbReference type="GeneID" id="30195836"/>
<organism evidence="2 3">
    <name type="scientific">Cryptococcus wingfieldii CBS 7118</name>
    <dbReference type="NCBI Taxonomy" id="1295528"/>
    <lineage>
        <taxon>Eukaryota</taxon>
        <taxon>Fungi</taxon>
        <taxon>Dikarya</taxon>
        <taxon>Basidiomycota</taxon>
        <taxon>Agaricomycotina</taxon>
        <taxon>Tremellomycetes</taxon>
        <taxon>Tremellales</taxon>
        <taxon>Cryptococcaceae</taxon>
        <taxon>Cryptococcus</taxon>
    </lineage>
</organism>
<comment type="caution">
    <text evidence="2">The sequence shown here is derived from an EMBL/GenBank/DDBJ whole genome shotgun (WGS) entry which is preliminary data.</text>
</comment>
<evidence type="ECO:0000313" key="2">
    <source>
        <dbReference type="EMBL" id="ODN88822.1"/>
    </source>
</evidence>
<evidence type="ECO:0000256" key="1">
    <source>
        <dbReference type="SAM" id="MobiDB-lite"/>
    </source>
</evidence>
<name>A0A1E3IJQ1_9TREE</name>
<reference evidence="2 3" key="1">
    <citation type="submission" date="2016-06" db="EMBL/GenBank/DDBJ databases">
        <title>Evolution of pathogenesis and genome organization in the Tremellales.</title>
        <authorList>
            <person name="Cuomo C."/>
            <person name="Litvintseva A."/>
            <person name="Heitman J."/>
            <person name="Chen Y."/>
            <person name="Sun S."/>
            <person name="Springer D."/>
            <person name="Dromer F."/>
            <person name="Young S."/>
            <person name="Zeng Q."/>
            <person name="Chapman S."/>
            <person name="Gujja S."/>
            <person name="Saif S."/>
            <person name="Birren B."/>
        </authorList>
    </citation>
    <scope>NUCLEOTIDE SEQUENCE [LARGE SCALE GENOMIC DNA]</scope>
    <source>
        <strain evidence="2 3">CBS 7118</strain>
    </source>
</reference>
<feature type="compositionally biased region" description="Polar residues" evidence="1">
    <location>
        <begin position="37"/>
        <end position="47"/>
    </location>
</feature>
<dbReference type="AlphaFoldDB" id="A0A1E3IJQ1"/>
<dbReference type="EMBL" id="AWGH01000024">
    <property type="protein sequence ID" value="ODN88822.1"/>
    <property type="molecule type" value="Genomic_DNA"/>
</dbReference>
<evidence type="ECO:0000313" key="3">
    <source>
        <dbReference type="Proteomes" id="UP000094819"/>
    </source>
</evidence>
<feature type="compositionally biased region" description="Low complexity" evidence="1">
    <location>
        <begin position="156"/>
        <end position="168"/>
    </location>
</feature>
<feature type="region of interest" description="Disordered" evidence="1">
    <location>
        <begin position="1"/>
        <end position="47"/>
    </location>
</feature>
<gene>
    <name evidence="2" type="ORF">L198_06624</name>
</gene>
<sequence>MPPEEANLSSYYDNSGRSSHMDNVGSASRPIHPVEETGNTTGNTRSQITATHETITRVMSQYTLKELVAKEDKTEEEKAVRRIVQSLLSTKNNLTRQLNDSRKTIEGLTRVREEQDRQTLARDQYILSLESRLAAVESLFMETGAILPEGFGGGDPQQSWSSSQGGDDLWTGDGSYANPDLTNQDHTQMDYERS</sequence>
<keyword evidence="3" id="KW-1185">Reference proteome</keyword>
<feature type="compositionally biased region" description="Polar residues" evidence="1">
    <location>
        <begin position="7"/>
        <end position="18"/>
    </location>
</feature>
<protein>
    <submittedName>
        <fullName evidence="2">Uncharacterized protein</fullName>
    </submittedName>
</protein>
<proteinExistence type="predicted"/>
<dbReference type="RefSeq" id="XP_019029380.1">
    <property type="nucleotide sequence ID" value="XM_019178679.1"/>
</dbReference>
<feature type="region of interest" description="Disordered" evidence="1">
    <location>
        <begin position="150"/>
        <end position="194"/>
    </location>
</feature>
<accession>A0A1E3IJQ1</accession>